<dbReference type="SMART" id="SM00534">
    <property type="entry name" value="MUTSac"/>
    <property type="match status" value="1"/>
</dbReference>
<dbReference type="InterPro" id="IPR027417">
    <property type="entry name" value="P-loop_NTPase"/>
</dbReference>
<dbReference type="GO" id="GO:0006298">
    <property type="term" value="P:mismatch repair"/>
    <property type="evidence" value="ECO:0007669"/>
    <property type="project" value="InterPro"/>
</dbReference>
<dbReference type="AlphaFoldDB" id="A0A6C0LX93"/>
<reference evidence="6" key="1">
    <citation type="journal article" date="2020" name="Nature">
        <title>Giant virus diversity and host interactions through global metagenomics.</title>
        <authorList>
            <person name="Schulz F."/>
            <person name="Roux S."/>
            <person name="Paez-Espino D."/>
            <person name="Jungbluth S."/>
            <person name="Walsh D.A."/>
            <person name="Denef V.J."/>
            <person name="McMahon K.D."/>
            <person name="Konstantinidis K.T."/>
            <person name="Eloe-Fadrosh E.A."/>
            <person name="Kyrpides N.C."/>
            <person name="Woyke T."/>
        </authorList>
    </citation>
    <scope>NUCLEOTIDE SEQUENCE</scope>
    <source>
        <strain evidence="6">GVMAG-S-1016713-123</strain>
    </source>
</reference>
<keyword evidence="4" id="KW-0472">Membrane</keyword>
<dbReference type="PANTHER" id="PTHR11361">
    <property type="entry name" value="DNA MISMATCH REPAIR PROTEIN MUTS FAMILY MEMBER"/>
    <property type="match status" value="1"/>
</dbReference>
<keyword evidence="1" id="KW-0547">Nucleotide-binding</keyword>
<organism evidence="6">
    <name type="scientific">viral metagenome</name>
    <dbReference type="NCBI Taxonomy" id="1070528"/>
    <lineage>
        <taxon>unclassified sequences</taxon>
        <taxon>metagenomes</taxon>
        <taxon>organismal metagenomes</taxon>
    </lineage>
</organism>
<keyword evidence="4" id="KW-1133">Transmembrane helix</keyword>
<dbReference type="InterPro" id="IPR045076">
    <property type="entry name" value="MutS"/>
</dbReference>
<evidence type="ECO:0000256" key="2">
    <source>
        <dbReference type="ARBA" id="ARBA00022840"/>
    </source>
</evidence>
<accession>A0A6C0LX93</accession>
<evidence type="ECO:0000256" key="1">
    <source>
        <dbReference type="ARBA" id="ARBA00022741"/>
    </source>
</evidence>
<keyword evidence="4" id="KW-0812">Transmembrane</keyword>
<dbReference type="SUPFAM" id="SSF52540">
    <property type="entry name" value="P-loop containing nucleoside triphosphate hydrolases"/>
    <property type="match status" value="1"/>
</dbReference>
<evidence type="ECO:0000256" key="4">
    <source>
        <dbReference type="SAM" id="Phobius"/>
    </source>
</evidence>
<dbReference type="Gene3D" id="3.40.50.300">
    <property type="entry name" value="P-loop containing nucleotide triphosphate hydrolases"/>
    <property type="match status" value="1"/>
</dbReference>
<name>A0A6C0LX93_9ZZZZ</name>
<dbReference type="GO" id="GO:0030983">
    <property type="term" value="F:mismatched DNA binding"/>
    <property type="evidence" value="ECO:0007669"/>
    <property type="project" value="InterPro"/>
</dbReference>
<keyword evidence="2" id="KW-0067">ATP-binding</keyword>
<dbReference type="InterPro" id="IPR000432">
    <property type="entry name" value="DNA_mismatch_repair_MutS_C"/>
</dbReference>
<dbReference type="PANTHER" id="PTHR11361:SF34">
    <property type="entry name" value="DNA MISMATCH REPAIR PROTEIN MSH1, MITOCHONDRIAL"/>
    <property type="match status" value="1"/>
</dbReference>
<dbReference type="EMBL" id="MN740569">
    <property type="protein sequence ID" value="QHU34371.1"/>
    <property type="molecule type" value="Genomic_DNA"/>
</dbReference>
<dbReference type="Pfam" id="PF00488">
    <property type="entry name" value="MutS_V"/>
    <property type="match status" value="1"/>
</dbReference>
<evidence type="ECO:0000256" key="3">
    <source>
        <dbReference type="ARBA" id="ARBA00023125"/>
    </source>
</evidence>
<proteinExistence type="predicted"/>
<feature type="transmembrane region" description="Helical" evidence="4">
    <location>
        <begin position="141"/>
        <end position="164"/>
    </location>
</feature>
<sequence>MEVDKGMKNKCWTQESIATDFKMPISFNEEKIQLEEHIIVDLELSGPDSVYESILPSKTRAGKTIQRSWASYYTKDKQFLKDTQKIYTNIDYKPEENTDEIMQLYEELQGDCNFLDRYSYIDWNHLDFLNKSSYFLGFMGLYNIFSPLLALCLPIFLMILPFFILKLQGVKLTWALYTQTLMFLFRNNVVGQLLLNFKEVSWEKRVYLIISCCMYLFQIYSNIISCIRYHNNMKHVHHIFKSLKSYINSTSREIEKFITITNNLETYKPFISVLNDKLETLKHFQTKILFIEAYSWNVKEAMNIGVVMKEFHQLYSNPEIKDALSFSFGFHGYLENINMIATSIRTGTMNITKFNTKGKTKFTKAYYPSIPGAKAVTNDYDIDKNMIVTGPNASGKTTLLKTTMINIILSQQIGCGFFKKATLDTYDRIHCYLNIPDTSGRDSLFQAEARRCKDILESIERDPLKRHFCVFDELYSGTNPYEAVATGVSYIEHLSKLRNVDIMITTHFIDLCKHLDKNKRISNCKMRIDIKENRDFHYSYKLEKGISSIKGGVKVLKDLCYPETIIHRSENILGIS</sequence>
<dbReference type="GO" id="GO:0005524">
    <property type="term" value="F:ATP binding"/>
    <property type="evidence" value="ECO:0007669"/>
    <property type="project" value="UniProtKB-KW"/>
</dbReference>
<protein>
    <recommendedName>
        <fullName evidence="5">DNA mismatch repair proteins mutS family domain-containing protein</fullName>
    </recommendedName>
</protein>
<evidence type="ECO:0000313" key="6">
    <source>
        <dbReference type="EMBL" id="QHU34371.1"/>
    </source>
</evidence>
<feature type="domain" description="DNA mismatch repair proteins mutS family" evidence="5">
    <location>
        <begin position="383"/>
        <end position="574"/>
    </location>
</feature>
<dbReference type="GO" id="GO:0140664">
    <property type="term" value="F:ATP-dependent DNA damage sensor activity"/>
    <property type="evidence" value="ECO:0007669"/>
    <property type="project" value="InterPro"/>
</dbReference>
<keyword evidence="3" id="KW-0238">DNA-binding</keyword>
<evidence type="ECO:0000259" key="5">
    <source>
        <dbReference type="SMART" id="SM00534"/>
    </source>
</evidence>